<evidence type="ECO:0000256" key="8">
    <source>
        <dbReference type="SAM" id="Phobius"/>
    </source>
</evidence>
<dbReference type="Proteomes" id="UP001431209">
    <property type="component" value="Unassembled WGS sequence"/>
</dbReference>
<comment type="caution">
    <text evidence="9">The sequence shown here is derived from an EMBL/GenBank/DDBJ whole genome shotgun (WGS) entry which is preliminary data.</text>
</comment>
<name>A0AAW2Z888_9EUKA</name>
<evidence type="ECO:0000256" key="3">
    <source>
        <dbReference type="ARBA" id="ARBA00020827"/>
    </source>
</evidence>
<dbReference type="Pfam" id="PF07019">
    <property type="entry name" value="EMC6"/>
    <property type="match status" value="1"/>
</dbReference>
<proteinExistence type="inferred from homology"/>
<dbReference type="GO" id="GO:0034975">
    <property type="term" value="P:protein folding in endoplasmic reticulum"/>
    <property type="evidence" value="ECO:0007669"/>
    <property type="project" value="TreeGrafter"/>
</dbReference>
<evidence type="ECO:0000256" key="2">
    <source>
        <dbReference type="ARBA" id="ARBA00009436"/>
    </source>
</evidence>
<dbReference type="PANTHER" id="PTHR20994:SF0">
    <property type="entry name" value="ER MEMBRANE PROTEIN COMPLEX SUBUNIT 6"/>
    <property type="match status" value="1"/>
</dbReference>
<keyword evidence="5" id="KW-0256">Endoplasmic reticulum</keyword>
<evidence type="ECO:0000313" key="9">
    <source>
        <dbReference type="EMBL" id="KAL0485356.1"/>
    </source>
</evidence>
<dbReference type="PANTHER" id="PTHR20994">
    <property type="entry name" value="ER MEMBRANE PROTEIN COMPLEX SUBUNIT 6"/>
    <property type="match status" value="1"/>
</dbReference>
<sequence>MLGEQPQASSDNVYAQDKIAHNENIIYKCRAFGAVVFGILAGVFGLTSLWGLLVYVISSIVISIFLFATLPKLSIDGLFTSWMSILTGGFVQGAMTYVLVWTLAYDIVYIFF</sequence>
<evidence type="ECO:0000256" key="1">
    <source>
        <dbReference type="ARBA" id="ARBA00004477"/>
    </source>
</evidence>
<gene>
    <name evidence="9" type="ORF">AKO1_002987</name>
</gene>
<evidence type="ECO:0000256" key="7">
    <source>
        <dbReference type="ARBA" id="ARBA00023136"/>
    </source>
</evidence>
<dbReference type="AlphaFoldDB" id="A0AAW2Z888"/>
<comment type="similarity">
    <text evidence="2">Belongs to the EMC6 family.</text>
</comment>
<keyword evidence="10" id="KW-1185">Reference proteome</keyword>
<feature type="transmembrane region" description="Helical" evidence="8">
    <location>
        <begin position="82"/>
        <end position="104"/>
    </location>
</feature>
<feature type="transmembrane region" description="Helical" evidence="8">
    <location>
        <begin position="52"/>
        <end position="70"/>
    </location>
</feature>
<reference evidence="9 10" key="1">
    <citation type="submission" date="2024-03" db="EMBL/GenBank/DDBJ databases">
        <title>The Acrasis kona genome and developmental transcriptomes reveal deep origins of eukaryotic multicellular pathways.</title>
        <authorList>
            <person name="Sheikh S."/>
            <person name="Fu C.-J."/>
            <person name="Brown M.W."/>
            <person name="Baldauf S.L."/>
        </authorList>
    </citation>
    <scope>NUCLEOTIDE SEQUENCE [LARGE SCALE GENOMIC DNA]</scope>
    <source>
        <strain evidence="9 10">ATCC MYA-3509</strain>
    </source>
</reference>
<organism evidence="9 10">
    <name type="scientific">Acrasis kona</name>
    <dbReference type="NCBI Taxonomy" id="1008807"/>
    <lineage>
        <taxon>Eukaryota</taxon>
        <taxon>Discoba</taxon>
        <taxon>Heterolobosea</taxon>
        <taxon>Tetramitia</taxon>
        <taxon>Eutetramitia</taxon>
        <taxon>Acrasidae</taxon>
        <taxon>Acrasis</taxon>
    </lineage>
</organism>
<evidence type="ECO:0000256" key="5">
    <source>
        <dbReference type="ARBA" id="ARBA00022824"/>
    </source>
</evidence>
<dbReference type="EMBL" id="JAOPGA020001130">
    <property type="protein sequence ID" value="KAL0485356.1"/>
    <property type="molecule type" value="Genomic_DNA"/>
</dbReference>
<evidence type="ECO:0000313" key="10">
    <source>
        <dbReference type="Proteomes" id="UP001431209"/>
    </source>
</evidence>
<comment type="subcellular location">
    <subcellularLocation>
        <location evidence="1">Endoplasmic reticulum membrane</location>
        <topology evidence="1">Multi-pass membrane protein</topology>
    </subcellularLocation>
</comment>
<evidence type="ECO:0000256" key="6">
    <source>
        <dbReference type="ARBA" id="ARBA00022989"/>
    </source>
</evidence>
<dbReference type="GO" id="GO:0072546">
    <property type="term" value="C:EMC complex"/>
    <property type="evidence" value="ECO:0007669"/>
    <property type="project" value="InterPro"/>
</dbReference>
<evidence type="ECO:0000256" key="4">
    <source>
        <dbReference type="ARBA" id="ARBA00022692"/>
    </source>
</evidence>
<protein>
    <recommendedName>
        <fullName evidence="3">ER membrane protein complex subunit 6</fullName>
    </recommendedName>
</protein>
<keyword evidence="6 8" id="KW-1133">Transmembrane helix</keyword>
<dbReference type="GO" id="GO:0000045">
    <property type="term" value="P:autophagosome assembly"/>
    <property type="evidence" value="ECO:0007669"/>
    <property type="project" value="TreeGrafter"/>
</dbReference>
<keyword evidence="4 8" id="KW-0812">Transmembrane</keyword>
<accession>A0AAW2Z888</accession>
<dbReference type="InterPro" id="IPR008504">
    <property type="entry name" value="Emc6"/>
</dbReference>
<keyword evidence="7 8" id="KW-0472">Membrane</keyword>
<dbReference type="InterPro" id="IPR029008">
    <property type="entry name" value="EMC6-like"/>
</dbReference>